<organism evidence="5 6">
    <name type="scientific">Chitinophaga rhizophila</name>
    <dbReference type="NCBI Taxonomy" id="2866212"/>
    <lineage>
        <taxon>Bacteria</taxon>
        <taxon>Pseudomonadati</taxon>
        <taxon>Bacteroidota</taxon>
        <taxon>Chitinophagia</taxon>
        <taxon>Chitinophagales</taxon>
        <taxon>Chitinophagaceae</taxon>
        <taxon>Chitinophaga</taxon>
    </lineage>
</organism>
<sequence length="180" mass="20180">MIRPIIAYGSPVLREATQQISRDTPGLAQLIADMWHTLDNAGGVGLAAPQVNVPVRLFLVDNRLEDAPLRQAFLNPLIIMRSAAVSTDEEGCLSIPGLTAMVTRPETITIRYEDASFQEHTRTFSGMDARIIQHEYDHIEGRLYTDLLSPLSRTLLKHKLRAVSKGRFRPGYPMQFPLRS</sequence>
<accession>A0ABS7GGK4</accession>
<feature type="binding site" evidence="4">
    <location>
        <position position="92"/>
    </location>
    <ligand>
        <name>Fe cation</name>
        <dbReference type="ChEBI" id="CHEBI:24875"/>
    </ligand>
</feature>
<dbReference type="PANTHER" id="PTHR10458:SF22">
    <property type="entry name" value="PEPTIDE DEFORMYLASE"/>
    <property type="match status" value="1"/>
</dbReference>
<evidence type="ECO:0000256" key="3">
    <source>
        <dbReference type="ARBA" id="ARBA00022801"/>
    </source>
</evidence>
<feature type="binding site" evidence="4">
    <location>
        <position position="138"/>
    </location>
    <ligand>
        <name>Fe cation</name>
        <dbReference type="ChEBI" id="CHEBI:24875"/>
    </ligand>
</feature>
<dbReference type="NCBIfam" id="NF001159">
    <property type="entry name" value="PRK00150.1-3"/>
    <property type="match status" value="1"/>
</dbReference>
<dbReference type="InterPro" id="IPR036821">
    <property type="entry name" value="Peptide_deformylase_sf"/>
</dbReference>
<comment type="cofactor">
    <cofactor evidence="4">
        <name>Fe(2+)</name>
        <dbReference type="ChEBI" id="CHEBI:29033"/>
    </cofactor>
    <text evidence="4">Binds 1 Fe(2+) ion.</text>
</comment>
<gene>
    <name evidence="4 5" type="primary">def</name>
    <name evidence="5" type="ORF">K1Y79_18090</name>
</gene>
<dbReference type="HAMAP" id="MF_00163">
    <property type="entry name" value="Pep_deformylase"/>
    <property type="match status" value="1"/>
</dbReference>
<evidence type="ECO:0000256" key="4">
    <source>
        <dbReference type="HAMAP-Rule" id="MF_00163"/>
    </source>
</evidence>
<dbReference type="InterPro" id="IPR023635">
    <property type="entry name" value="Peptide_deformylase"/>
</dbReference>
<name>A0ABS7GGK4_9BACT</name>
<evidence type="ECO:0000313" key="6">
    <source>
        <dbReference type="Proteomes" id="UP000812961"/>
    </source>
</evidence>
<dbReference type="Pfam" id="PF01327">
    <property type="entry name" value="Pep_deformylase"/>
    <property type="match status" value="1"/>
</dbReference>
<reference evidence="5 6" key="1">
    <citation type="submission" date="2021-08" db="EMBL/GenBank/DDBJ databases">
        <title>The genome sequence of Chitinophaga sp. B61.</title>
        <authorList>
            <person name="Zhang X."/>
        </authorList>
    </citation>
    <scope>NUCLEOTIDE SEQUENCE [LARGE SCALE GENOMIC DNA]</scope>
    <source>
        <strain evidence="5 6">B61</strain>
    </source>
</reference>
<protein>
    <recommendedName>
        <fullName evidence="4">Peptide deformylase</fullName>
        <shortName evidence="4">PDF</shortName>
        <ecNumber evidence="4">3.5.1.88</ecNumber>
    </recommendedName>
    <alternativeName>
        <fullName evidence="4">Polypeptide deformylase</fullName>
    </alternativeName>
</protein>
<evidence type="ECO:0000256" key="1">
    <source>
        <dbReference type="ARBA" id="ARBA00010759"/>
    </source>
</evidence>
<dbReference type="GO" id="GO:0042586">
    <property type="term" value="F:peptide deformylase activity"/>
    <property type="evidence" value="ECO:0007669"/>
    <property type="project" value="UniProtKB-EC"/>
</dbReference>
<dbReference type="EMBL" id="JAICCF010000003">
    <property type="protein sequence ID" value="MBW8686255.1"/>
    <property type="molecule type" value="Genomic_DNA"/>
</dbReference>
<dbReference type="PRINTS" id="PR01576">
    <property type="entry name" value="PDEFORMYLASE"/>
</dbReference>
<dbReference type="PANTHER" id="PTHR10458">
    <property type="entry name" value="PEPTIDE DEFORMYLASE"/>
    <property type="match status" value="1"/>
</dbReference>
<dbReference type="SUPFAM" id="SSF56420">
    <property type="entry name" value="Peptide deformylase"/>
    <property type="match status" value="1"/>
</dbReference>
<feature type="active site" evidence="4">
    <location>
        <position position="135"/>
    </location>
</feature>
<keyword evidence="4" id="KW-0408">Iron</keyword>
<dbReference type="RefSeq" id="WP_220251570.1">
    <property type="nucleotide sequence ID" value="NZ_JAICCF010000003.1"/>
</dbReference>
<keyword evidence="6" id="KW-1185">Reference proteome</keyword>
<comment type="caution">
    <text evidence="5">The sequence shown here is derived from an EMBL/GenBank/DDBJ whole genome shotgun (WGS) entry which is preliminary data.</text>
</comment>
<feature type="binding site" evidence="4">
    <location>
        <position position="134"/>
    </location>
    <ligand>
        <name>Fe cation</name>
        <dbReference type="ChEBI" id="CHEBI:24875"/>
    </ligand>
</feature>
<keyword evidence="4" id="KW-0648">Protein biosynthesis</keyword>
<keyword evidence="2 4" id="KW-0479">Metal-binding</keyword>
<evidence type="ECO:0000256" key="2">
    <source>
        <dbReference type="ARBA" id="ARBA00022723"/>
    </source>
</evidence>
<comment type="similarity">
    <text evidence="1 4">Belongs to the polypeptide deformylase family.</text>
</comment>
<dbReference type="Proteomes" id="UP000812961">
    <property type="component" value="Unassembled WGS sequence"/>
</dbReference>
<dbReference type="Gene3D" id="3.90.45.10">
    <property type="entry name" value="Peptide deformylase"/>
    <property type="match status" value="1"/>
</dbReference>
<dbReference type="NCBIfam" id="TIGR00079">
    <property type="entry name" value="pept_deformyl"/>
    <property type="match status" value="1"/>
</dbReference>
<proteinExistence type="inferred from homology"/>
<dbReference type="PIRSF" id="PIRSF004749">
    <property type="entry name" value="Pep_def"/>
    <property type="match status" value="1"/>
</dbReference>
<dbReference type="EC" id="3.5.1.88" evidence="4"/>
<dbReference type="CDD" id="cd00487">
    <property type="entry name" value="Pep_deformylase"/>
    <property type="match status" value="1"/>
</dbReference>
<keyword evidence="3 4" id="KW-0378">Hydrolase</keyword>
<evidence type="ECO:0000313" key="5">
    <source>
        <dbReference type="EMBL" id="MBW8686255.1"/>
    </source>
</evidence>
<comment type="function">
    <text evidence="4">Removes the formyl group from the N-terminal Met of newly synthesized proteins. Requires at least a dipeptide for an efficient rate of reaction. N-terminal L-methionine is a prerequisite for activity but the enzyme has broad specificity at other positions.</text>
</comment>
<comment type="catalytic activity">
    <reaction evidence="4">
        <text>N-terminal N-formyl-L-methionyl-[peptide] + H2O = N-terminal L-methionyl-[peptide] + formate</text>
        <dbReference type="Rhea" id="RHEA:24420"/>
        <dbReference type="Rhea" id="RHEA-COMP:10639"/>
        <dbReference type="Rhea" id="RHEA-COMP:10640"/>
        <dbReference type="ChEBI" id="CHEBI:15377"/>
        <dbReference type="ChEBI" id="CHEBI:15740"/>
        <dbReference type="ChEBI" id="CHEBI:49298"/>
        <dbReference type="ChEBI" id="CHEBI:64731"/>
        <dbReference type="EC" id="3.5.1.88"/>
    </reaction>
</comment>